<dbReference type="InterPro" id="IPR000719">
    <property type="entry name" value="Prot_kinase_dom"/>
</dbReference>
<dbReference type="InterPro" id="IPR017441">
    <property type="entry name" value="Protein_kinase_ATP_BS"/>
</dbReference>
<evidence type="ECO:0000256" key="6">
    <source>
        <dbReference type="ARBA" id="ARBA00022741"/>
    </source>
</evidence>
<keyword evidence="19" id="KW-1185">Reference proteome</keyword>
<sequence>MLLFCNNNNSNNYKNRMNIKLKNQIKWKRRSGVISEPTESLEDDVNVYFAKTKGEQNLIRMALQSNEFLSHIIKEKRLQQFIDCMYTQQVSEGELLTREGETGSHLYISNTGIFEVIIQEVSVNTFSDVRVFGELSILYSAKRHATIKCLRGGSVWVLDCSTAIEEQEEMVSFLKKVPTLNTATKEHLYQVANLLRSEFFPAFKEIIKQGEVGDKFYIIRAGGVTVLKNSVKVAYLSKGQFFGEISLLRDDFRQATVVADAPGTECLTLTRKEFIDHFGEVEEFINFKLQYTYRNEVIEYMDFELDDFDVLKTLGVGGFGRVKLIQHKYYKDQVFALKCMSKIDIISRSCQDQIYNEKNLQMACKSSFIVRLHRTFRDFKYVYLLLEVCYGGDLWNHLYRQKRGCFAEPAAKFYSGCIIKALEYLHNRNIIYRDLKPENVMIHSNGYLKLTDFGFAKKTDSKENTYTFVGTAEYVAPEIILNKGYNREVDYWALGVFIFELLVGRTPFRTNDPCHLKTYNLILKGIDHVKFPYYVSSKAKNLIKKLCTQSPSERLGGQKGRIEDIKSQPWFSSLNWFKLENFELAPPFKPILQNNVDTKYFEELEELNTVPLDDLSAWDSEF</sequence>
<evidence type="ECO:0000256" key="5">
    <source>
        <dbReference type="ARBA" id="ARBA00022679"/>
    </source>
</evidence>
<dbReference type="GO" id="GO:0030553">
    <property type="term" value="F:cGMP binding"/>
    <property type="evidence" value="ECO:0007669"/>
    <property type="project" value="UniProtKB-KW"/>
</dbReference>
<dbReference type="InterPro" id="IPR014710">
    <property type="entry name" value="RmlC-like_jellyroll"/>
</dbReference>
<evidence type="ECO:0000259" key="17">
    <source>
        <dbReference type="PROSITE" id="PS51285"/>
    </source>
</evidence>
<dbReference type="PIRSF" id="PIRSF000559">
    <property type="entry name" value="cGMP-dep_kinase"/>
    <property type="match status" value="1"/>
</dbReference>
<dbReference type="SUPFAM" id="SSF56112">
    <property type="entry name" value="Protein kinase-like (PK-like)"/>
    <property type="match status" value="1"/>
</dbReference>
<dbReference type="InterPro" id="IPR002374">
    <property type="entry name" value="cGMP_dep_kinase"/>
</dbReference>
<keyword evidence="3" id="KW-0723">Serine/threonine-protein kinase</keyword>
<feature type="binding site" evidence="13">
    <location>
        <begin position="314"/>
        <end position="322"/>
    </location>
    <ligand>
        <name>ATP</name>
        <dbReference type="ChEBI" id="CHEBI:30616"/>
    </ligand>
</feature>
<evidence type="ECO:0000256" key="13">
    <source>
        <dbReference type="PIRSR" id="PIRSR000559-2"/>
    </source>
</evidence>
<dbReference type="CDD" id="cd00038">
    <property type="entry name" value="CAP_ED"/>
    <property type="match status" value="2"/>
</dbReference>
<feature type="domain" description="Cyclic nucleotide-binding" evidence="16">
    <location>
        <begin position="179"/>
        <end position="274"/>
    </location>
</feature>
<evidence type="ECO:0000256" key="12">
    <source>
        <dbReference type="PIRSR" id="PIRSR000559-1"/>
    </source>
</evidence>
<keyword evidence="9" id="KW-0142">cGMP-binding</keyword>
<comment type="catalytic activity">
    <reaction evidence="10">
        <text>L-threonyl-[protein] + ATP = O-phospho-L-threonyl-[protein] + ADP + H(+)</text>
        <dbReference type="Rhea" id="RHEA:46608"/>
        <dbReference type="Rhea" id="RHEA-COMP:11060"/>
        <dbReference type="Rhea" id="RHEA-COMP:11605"/>
        <dbReference type="ChEBI" id="CHEBI:15378"/>
        <dbReference type="ChEBI" id="CHEBI:30013"/>
        <dbReference type="ChEBI" id="CHEBI:30616"/>
        <dbReference type="ChEBI" id="CHEBI:61977"/>
        <dbReference type="ChEBI" id="CHEBI:456216"/>
        <dbReference type="EC" id="2.7.11.12"/>
    </reaction>
</comment>
<keyword evidence="4" id="KW-0140">cGMP</keyword>
<dbReference type="GO" id="GO:0005524">
    <property type="term" value="F:ATP binding"/>
    <property type="evidence" value="ECO:0007669"/>
    <property type="project" value="UniProtKB-UniRule"/>
</dbReference>
<dbReference type="PROSITE" id="PS50011">
    <property type="entry name" value="PROTEIN_KINASE_DOM"/>
    <property type="match status" value="1"/>
</dbReference>
<dbReference type="CDD" id="cd05572">
    <property type="entry name" value="STKc_cGK"/>
    <property type="match status" value="1"/>
</dbReference>
<comment type="catalytic activity">
    <reaction evidence="11">
        <text>L-seryl-[protein] + ATP = O-phospho-L-seryl-[protein] + ADP + H(+)</text>
        <dbReference type="Rhea" id="RHEA:17989"/>
        <dbReference type="Rhea" id="RHEA-COMP:9863"/>
        <dbReference type="Rhea" id="RHEA-COMP:11604"/>
        <dbReference type="ChEBI" id="CHEBI:15378"/>
        <dbReference type="ChEBI" id="CHEBI:29999"/>
        <dbReference type="ChEBI" id="CHEBI:30616"/>
        <dbReference type="ChEBI" id="CHEBI:83421"/>
        <dbReference type="ChEBI" id="CHEBI:456216"/>
        <dbReference type="EC" id="2.7.11.12"/>
    </reaction>
</comment>
<dbReference type="SMART" id="SM00220">
    <property type="entry name" value="S_TKc"/>
    <property type="match status" value="1"/>
</dbReference>
<name>A0AAV8W2P6_9CUCU</name>
<keyword evidence="8 13" id="KW-0067">ATP-binding</keyword>
<accession>A0AAV8W2P6</accession>
<dbReference type="FunFam" id="3.30.200.20:FF:000042">
    <property type="entry name" value="Aurora kinase A"/>
    <property type="match status" value="1"/>
</dbReference>
<dbReference type="PANTHER" id="PTHR24353">
    <property type="entry name" value="CYCLIC NUCLEOTIDE-DEPENDENT PROTEIN KINASE"/>
    <property type="match status" value="1"/>
</dbReference>
<dbReference type="InterPro" id="IPR018490">
    <property type="entry name" value="cNMP-bd_dom_sf"/>
</dbReference>
<dbReference type="PROSITE" id="PS51285">
    <property type="entry name" value="AGC_KINASE_CTER"/>
    <property type="match status" value="1"/>
</dbReference>
<dbReference type="EMBL" id="JANEYG010000013">
    <property type="protein sequence ID" value="KAJ8920703.1"/>
    <property type="molecule type" value="Genomic_DNA"/>
</dbReference>
<keyword evidence="5" id="KW-0808">Transferase</keyword>
<evidence type="ECO:0000259" key="16">
    <source>
        <dbReference type="PROSITE" id="PS50042"/>
    </source>
</evidence>
<dbReference type="SMART" id="SM00100">
    <property type="entry name" value="cNMP"/>
    <property type="match status" value="2"/>
</dbReference>
<dbReference type="EC" id="2.7.11.12" evidence="2"/>
<dbReference type="PANTHER" id="PTHR24353:SF144">
    <property type="match status" value="1"/>
</dbReference>
<dbReference type="InterPro" id="IPR000961">
    <property type="entry name" value="AGC-kinase_C"/>
</dbReference>
<evidence type="ECO:0000256" key="4">
    <source>
        <dbReference type="ARBA" id="ARBA00022535"/>
    </source>
</evidence>
<dbReference type="PROSITE" id="PS00889">
    <property type="entry name" value="CNMP_BINDING_2"/>
    <property type="match status" value="1"/>
</dbReference>
<dbReference type="InterPro" id="IPR035014">
    <property type="entry name" value="STKc_cGK"/>
</dbReference>
<evidence type="ECO:0000313" key="18">
    <source>
        <dbReference type="EMBL" id="KAJ8920703.1"/>
    </source>
</evidence>
<evidence type="ECO:0000256" key="11">
    <source>
        <dbReference type="ARBA" id="ARBA00047462"/>
    </source>
</evidence>
<protein>
    <recommendedName>
        <fullName evidence="2">cGMP-dependent protein kinase</fullName>
        <ecNumber evidence="2">2.7.11.12</ecNumber>
    </recommendedName>
</protein>
<dbReference type="InterPro" id="IPR011009">
    <property type="entry name" value="Kinase-like_dom_sf"/>
</dbReference>
<evidence type="ECO:0000256" key="14">
    <source>
        <dbReference type="PROSITE-ProRule" id="PRU10141"/>
    </source>
</evidence>
<evidence type="ECO:0000313" key="19">
    <source>
        <dbReference type="Proteomes" id="UP001159042"/>
    </source>
</evidence>
<gene>
    <name evidence="18" type="ORF">NQ315_004842</name>
</gene>
<comment type="similarity">
    <text evidence="1">Belongs to the protein kinase superfamily. AGC Ser/Thr protein kinase family. cGMP subfamily.</text>
</comment>
<dbReference type="Gene3D" id="3.30.200.20">
    <property type="entry name" value="Phosphorylase Kinase, domain 1"/>
    <property type="match status" value="1"/>
</dbReference>
<keyword evidence="7" id="KW-0418">Kinase</keyword>
<dbReference type="Proteomes" id="UP001159042">
    <property type="component" value="Unassembled WGS sequence"/>
</dbReference>
<dbReference type="PROSITE" id="PS00108">
    <property type="entry name" value="PROTEIN_KINASE_ST"/>
    <property type="match status" value="1"/>
</dbReference>
<dbReference type="PROSITE" id="PS00888">
    <property type="entry name" value="CNMP_BINDING_1"/>
    <property type="match status" value="1"/>
</dbReference>
<evidence type="ECO:0000256" key="7">
    <source>
        <dbReference type="ARBA" id="ARBA00022777"/>
    </source>
</evidence>
<dbReference type="GO" id="GO:0004692">
    <property type="term" value="F:cGMP-dependent protein kinase activity"/>
    <property type="evidence" value="ECO:0007669"/>
    <property type="project" value="UniProtKB-EC"/>
</dbReference>
<dbReference type="InterPro" id="IPR008271">
    <property type="entry name" value="Ser/Thr_kinase_AS"/>
</dbReference>
<dbReference type="PROSITE" id="PS50042">
    <property type="entry name" value="CNMP_BINDING_3"/>
    <property type="match status" value="2"/>
</dbReference>
<dbReference type="Gene3D" id="2.60.120.10">
    <property type="entry name" value="Jelly Rolls"/>
    <property type="match status" value="2"/>
</dbReference>
<organism evidence="18 19">
    <name type="scientific">Exocentrus adspersus</name>
    <dbReference type="NCBI Taxonomy" id="1586481"/>
    <lineage>
        <taxon>Eukaryota</taxon>
        <taxon>Metazoa</taxon>
        <taxon>Ecdysozoa</taxon>
        <taxon>Arthropoda</taxon>
        <taxon>Hexapoda</taxon>
        <taxon>Insecta</taxon>
        <taxon>Pterygota</taxon>
        <taxon>Neoptera</taxon>
        <taxon>Endopterygota</taxon>
        <taxon>Coleoptera</taxon>
        <taxon>Polyphaga</taxon>
        <taxon>Cucujiformia</taxon>
        <taxon>Chrysomeloidea</taxon>
        <taxon>Cerambycidae</taxon>
        <taxon>Lamiinae</taxon>
        <taxon>Acanthocinini</taxon>
        <taxon>Exocentrus</taxon>
    </lineage>
</organism>
<dbReference type="AlphaFoldDB" id="A0AAV8W2P6"/>
<evidence type="ECO:0000256" key="1">
    <source>
        <dbReference type="ARBA" id="ARBA00006352"/>
    </source>
</evidence>
<dbReference type="InterPro" id="IPR000595">
    <property type="entry name" value="cNMP-bd_dom"/>
</dbReference>
<feature type="domain" description="Cyclic nucleotide-binding" evidence="16">
    <location>
        <begin position="69"/>
        <end position="159"/>
    </location>
</feature>
<evidence type="ECO:0000256" key="3">
    <source>
        <dbReference type="ARBA" id="ARBA00022527"/>
    </source>
</evidence>
<reference evidence="18 19" key="1">
    <citation type="journal article" date="2023" name="Insect Mol. Biol.">
        <title>Genome sequencing provides insights into the evolution of gene families encoding plant cell wall-degrading enzymes in longhorned beetles.</title>
        <authorList>
            <person name="Shin N.R."/>
            <person name="Okamura Y."/>
            <person name="Kirsch R."/>
            <person name="Pauchet Y."/>
        </authorList>
    </citation>
    <scope>NUCLEOTIDE SEQUENCE [LARGE SCALE GENOMIC DNA]</scope>
    <source>
        <strain evidence="18">EAD_L_NR</strain>
    </source>
</reference>
<dbReference type="InterPro" id="IPR018488">
    <property type="entry name" value="cNMP-bd_CS"/>
</dbReference>
<keyword evidence="6 13" id="KW-0547">Nucleotide-binding</keyword>
<dbReference type="Pfam" id="PF00027">
    <property type="entry name" value="cNMP_binding"/>
    <property type="match status" value="2"/>
</dbReference>
<feature type="active site" description="Proton acceptor" evidence="12">
    <location>
        <position position="434"/>
    </location>
</feature>
<evidence type="ECO:0000256" key="10">
    <source>
        <dbReference type="ARBA" id="ARBA00047298"/>
    </source>
</evidence>
<proteinExistence type="inferred from homology"/>
<feature type="domain" description="AGC-kinase C-terminal" evidence="17">
    <location>
        <begin position="572"/>
        <end position="622"/>
    </location>
</feature>
<evidence type="ECO:0000256" key="2">
    <source>
        <dbReference type="ARBA" id="ARBA00012428"/>
    </source>
</evidence>
<evidence type="ECO:0000256" key="9">
    <source>
        <dbReference type="ARBA" id="ARBA00022992"/>
    </source>
</evidence>
<dbReference type="PROSITE" id="PS00107">
    <property type="entry name" value="PROTEIN_KINASE_ATP"/>
    <property type="match status" value="1"/>
</dbReference>
<dbReference type="Pfam" id="PF00069">
    <property type="entry name" value="Pkinase"/>
    <property type="match status" value="1"/>
</dbReference>
<feature type="binding site" evidence="13 14">
    <location>
        <position position="338"/>
    </location>
    <ligand>
        <name>ATP</name>
        <dbReference type="ChEBI" id="CHEBI:30616"/>
    </ligand>
</feature>
<dbReference type="FunFam" id="1.10.510.10:FF:000210">
    <property type="entry name" value="Non-specific serine/threonine protein kinase"/>
    <property type="match status" value="1"/>
</dbReference>
<feature type="domain" description="Protein kinase" evidence="15">
    <location>
        <begin position="308"/>
        <end position="571"/>
    </location>
</feature>
<evidence type="ECO:0000259" key="15">
    <source>
        <dbReference type="PROSITE" id="PS50011"/>
    </source>
</evidence>
<comment type="caution">
    <text evidence="18">The sequence shown here is derived from an EMBL/GenBank/DDBJ whole genome shotgun (WGS) entry which is preliminary data.</text>
</comment>
<dbReference type="Gene3D" id="1.10.510.10">
    <property type="entry name" value="Transferase(Phosphotransferase) domain 1"/>
    <property type="match status" value="1"/>
</dbReference>
<dbReference type="SUPFAM" id="SSF51206">
    <property type="entry name" value="cAMP-binding domain-like"/>
    <property type="match status" value="2"/>
</dbReference>
<evidence type="ECO:0000256" key="8">
    <source>
        <dbReference type="ARBA" id="ARBA00022840"/>
    </source>
</evidence>